<dbReference type="GO" id="GO:0005737">
    <property type="term" value="C:cytoplasm"/>
    <property type="evidence" value="ECO:0007669"/>
    <property type="project" value="UniProtKB-SubCell"/>
</dbReference>
<organism evidence="6 7">
    <name type="scientific">Paenibacillus hemerocallicola</name>
    <dbReference type="NCBI Taxonomy" id="1172614"/>
    <lineage>
        <taxon>Bacteria</taxon>
        <taxon>Bacillati</taxon>
        <taxon>Bacillota</taxon>
        <taxon>Bacilli</taxon>
        <taxon>Bacillales</taxon>
        <taxon>Paenibacillaceae</taxon>
        <taxon>Paenibacillus</taxon>
    </lineage>
</organism>
<evidence type="ECO:0000256" key="2">
    <source>
        <dbReference type="ARBA" id="ARBA00022490"/>
    </source>
</evidence>
<dbReference type="InterPro" id="IPR009662">
    <property type="entry name" value="Malonate_deCO2ase_dsu"/>
</dbReference>
<dbReference type="OrthoDB" id="120290at2"/>
<sequence length="97" mass="10566">MESLYFEYAACGKIAKRSHVGVAGSGDLEILLEPSPDECARVSIRTSAEGFSERWKALFDRFFSTHDYAVAVHINDFGATPGVVSLRLAQAVEVAQT</sequence>
<keyword evidence="7" id="KW-1185">Reference proteome</keyword>
<reference evidence="6 7" key="1">
    <citation type="submission" date="2019-05" db="EMBL/GenBank/DDBJ databases">
        <title>We sequenced the genome of Paenibacillus hemerocallicola KCTC 33185 for further insight into its adaptation and study the phylogeny of Paenibacillus.</title>
        <authorList>
            <person name="Narsing Rao M.P."/>
        </authorList>
    </citation>
    <scope>NUCLEOTIDE SEQUENCE [LARGE SCALE GENOMIC DNA]</scope>
    <source>
        <strain evidence="6 7">KCTC 33185</strain>
    </source>
</reference>
<dbReference type="EMBL" id="VDCQ01000013">
    <property type="protein sequence ID" value="TNJ66116.1"/>
    <property type="molecule type" value="Genomic_DNA"/>
</dbReference>
<keyword evidence="3 5" id="KW-0597">Phosphoprotein</keyword>
<evidence type="ECO:0000313" key="7">
    <source>
        <dbReference type="Proteomes" id="UP000307943"/>
    </source>
</evidence>
<protein>
    <recommendedName>
        <fullName evidence="4">Malonate decarboxylase acyl carrier protein</fullName>
    </recommendedName>
</protein>
<accession>A0A5C4TBY2</accession>
<feature type="modified residue" description="O-(phosphoribosyl dephospho-coenzyme A)serine" evidence="5">
    <location>
        <position position="25"/>
    </location>
</feature>
<name>A0A5C4TBY2_9BACL</name>
<gene>
    <name evidence="6" type="ORF">FE784_11910</name>
</gene>
<evidence type="ECO:0000256" key="5">
    <source>
        <dbReference type="PIRSR" id="PIRSR609662-50"/>
    </source>
</evidence>
<dbReference type="NCBIfam" id="NF002293">
    <property type="entry name" value="PRK01220.1"/>
    <property type="match status" value="1"/>
</dbReference>
<evidence type="ECO:0000256" key="1">
    <source>
        <dbReference type="ARBA" id="ARBA00004496"/>
    </source>
</evidence>
<dbReference type="RefSeq" id="WP_139602424.1">
    <property type="nucleotide sequence ID" value="NZ_VDCQ01000013.1"/>
</dbReference>
<evidence type="ECO:0000256" key="3">
    <source>
        <dbReference type="ARBA" id="ARBA00022553"/>
    </source>
</evidence>
<proteinExistence type="inferred from homology"/>
<evidence type="ECO:0000313" key="6">
    <source>
        <dbReference type="EMBL" id="TNJ66116.1"/>
    </source>
</evidence>
<dbReference type="NCBIfam" id="TIGR03130">
    <property type="entry name" value="malonate_delta"/>
    <property type="match status" value="1"/>
</dbReference>
<dbReference type="HAMAP" id="MF_00710">
    <property type="entry name" value="Malonate_deCO2ase_dsu"/>
    <property type="match status" value="1"/>
</dbReference>
<dbReference type="AlphaFoldDB" id="A0A5C4TBY2"/>
<dbReference type="Proteomes" id="UP000307943">
    <property type="component" value="Unassembled WGS sequence"/>
</dbReference>
<comment type="PTM">
    <text evidence="5">Covalently binds the prosthetic group of malonate decarboxylase.</text>
</comment>
<comment type="caution">
    <text evidence="6">The sequence shown here is derived from an EMBL/GenBank/DDBJ whole genome shotgun (WGS) entry which is preliminary data.</text>
</comment>
<dbReference type="Pfam" id="PF06857">
    <property type="entry name" value="ACP"/>
    <property type="match status" value="1"/>
</dbReference>
<dbReference type="InterPro" id="IPR023439">
    <property type="entry name" value="Mal_deCO2ase/Cit_lyase_ACP"/>
</dbReference>
<evidence type="ECO:0000256" key="4">
    <source>
        <dbReference type="NCBIfam" id="TIGR03130"/>
    </source>
</evidence>
<comment type="subcellular location">
    <subcellularLocation>
        <location evidence="1">Cytoplasm</location>
    </subcellularLocation>
</comment>
<keyword evidence="2" id="KW-0963">Cytoplasm</keyword>